<dbReference type="Proteomes" id="UP000001460">
    <property type="component" value="Unassembled WGS sequence"/>
</dbReference>
<dbReference type="VEuPathDB" id="CryptoDB:CMU_031230"/>
<comment type="similarity">
    <text evidence="1">Belongs to the sel-1 family.</text>
</comment>
<keyword evidence="2" id="KW-0812">Transmembrane</keyword>
<dbReference type="RefSeq" id="XP_002142331.1">
    <property type="nucleotide sequence ID" value="XM_002142295.1"/>
</dbReference>
<evidence type="ECO:0000256" key="1">
    <source>
        <dbReference type="ARBA" id="ARBA00038101"/>
    </source>
</evidence>
<dbReference type="InterPro" id="IPR011990">
    <property type="entry name" value="TPR-like_helical_dom_sf"/>
</dbReference>
<dbReference type="GO" id="GO:0005789">
    <property type="term" value="C:endoplasmic reticulum membrane"/>
    <property type="evidence" value="ECO:0007669"/>
    <property type="project" value="TreeGrafter"/>
</dbReference>
<feature type="chain" id="PRO_5002839769" description="Sel1 repeat family protein" evidence="3">
    <location>
        <begin position="17"/>
        <end position="762"/>
    </location>
</feature>
<protein>
    <recommendedName>
        <fullName evidence="6">Sel1 repeat family protein</fullName>
    </recommendedName>
</protein>
<accession>B6AIE1</accession>
<dbReference type="GeneID" id="6997445"/>
<dbReference type="OrthoDB" id="27934at2759"/>
<evidence type="ECO:0000313" key="4">
    <source>
        <dbReference type="EMBL" id="EEA07982.1"/>
    </source>
</evidence>
<keyword evidence="3" id="KW-0732">Signal</keyword>
<evidence type="ECO:0000313" key="5">
    <source>
        <dbReference type="Proteomes" id="UP000001460"/>
    </source>
</evidence>
<feature type="signal peptide" evidence="3">
    <location>
        <begin position="1"/>
        <end position="16"/>
    </location>
</feature>
<dbReference type="PANTHER" id="PTHR11102:SF147">
    <property type="entry name" value="SEL1L ADAPTOR SUBUNIT OF ERAD E3 UBIQUITIN LIGASE"/>
    <property type="match status" value="1"/>
</dbReference>
<dbReference type="OMA" id="GFMHYYG"/>
<dbReference type="STRING" id="441375.B6AIE1"/>
<dbReference type="InterPro" id="IPR050767">
    <property type="entry name" value="Sel1_AlgK"/>
</dbReference>
<dbReference type="GO" id="GO:0036503">
    <property type="term" value="P:ERAD pathway"/>
    <property type="evidence" value="ECO:0007669"/>
    <property type="project" value="TreeGrafter"/>
</dbReference>
<proteinExistence type="inferred from homology"/>
<evidence type="ECO:0008006" key="6">
    <source>
        <dbReference type="Google" id="ProtNLM"/>
    </source>
</evidence>
<evidence type="ECO:0000256" key="2">
    <source>
        <dbReference type="SAM" id="Phobius"/>
    </source>
</evidence>
<keyword evidence="5" id="KW-1185">Reference proteome</keyword>
<dbReference type="SMART" id="SM00671">
    <property type="entry name" value="SEL1"/>
    <property type="match status" value="8"/>
</dbReference>
<keyword evidence="2" id="KW-0472">Membrane</keyword>
<evidence type="ECO:0000256" key="3">
    <source>
        <dbReference type="SAM" id="SignalP"/>
    </source>
</evidence>
<dbReference type="eggNOG" id="KOG1550">
    <property type="taxonomic scope" value="Eukaryota"/>
</dbReference>
<dbReference type="EMBL" id="DS989736">
    <property type="protein sequence ID" value="EEA07982.1"/>
    <property type="molecule type" value="Genomic_DNA"/>
</dbReference>
<gene>
    <name evidence="4" type="ORF">CMU_031230</name>
</gene>
<name>B6AIE1_CRYMR</name>
<reference evidence="4" key="1">
    <citation type="submission" date="2008-06" db="EMBL/GenBank/DDBJ databases">
        <authorList>
            <person name="Lorenzi H."/>
            <person name="Inman J."/>
            <person name="Miller J."/>
            <person name="Schobel S."/>
            <person name="Amedeo P."/>
            <person name="Caler E.V."/>
            <person name="da Silva J."/>
        </authorList>
    </citation>
    <scope>NUCLEOTIDE SEQUENCE [LARGE SCALE GENOMIC DNA]</scope>
    <source>
        <strain evidence="4">RN66</strain>
    </source>
</reference>
<organism evidence="4 5">
    <name type="scientific">Cryptosporidium muris (strain RN66)</name>
    <dbReference type="NCBI Taxonomy" id="441375"/>
    <lineage>
        <taxon>Eukaryota</taxon>
        <taxon>Sar</taxon>
        <taxon>Alveolata</taxon>
        <taxon>Apicomplexa</taxon>
        <taxon>Conoidasida</taxon>
        <taxon>Coccidia</taxon>
        <taxon>Eucoccidiorida</taxon>
        <taxon>Eimeriorina</taxon>
        <taxon>Cryptosporidiidae</taxon>
        <taxon>Cryptosporidium</taxon>
    </lineage>
</organism>
<dbReference type="AlphaFoldDB" id="B6AIE1"/>
<dbReference type="Pfam" id="PF08238">
    <property type="entry name" value="Sel1"/>
    <property type="match status" value="8"/>
</dbReference>
<sequence length="762" mass="86494">MVLKLILALLFHFTIASENISDLYEKKEYELVYNELISCGFKESWCVQILGDMYFMGHYVEQNIAHAIALWKVSADLGSADGQFNLGLAYLLYPLMPSLECKFSNFEQEYNFETQTTNTQFTDSIPCEIYPYSSSEAPEVLKRYLFILKNKKLKKNNITSSSQLSNLYMYSSSLAGHPGAQLAMGYRHEYGYGTYKSCNAASLNYLEVARSSISIHTDGLPPITELIRLTIPQWESIRFTSIGTNQNREDLAVHLAEKGNPAIQTALAKRYLLGVDGFSQNVEMAYKFLRKVVETAQSKVNVAIDPVTASIYGEALSLLGYIYALGLGINRDLNIAAEYFSASAFLYEDPGGHNGMGYIYLHGTDSYGKNPRLAFHHFNESAHHLFADAQFNLASMYLTGIGTTQSYTSALIWYSRALEQGHVPAAYALAQLHLNGIGTIKDCNLAIDFLRIVLNKSPWITNLVEFTNKLLDSKDRSDINMLIFSLMKLSVAGHDSSIANLALLLHNDISRQYYWGTDLWPFTEYIYSKNSTLNDTKVMNTAGISSFIQSSIFKFFMGTSQQNFHSSSWYFPQLFLEFSIDKDNIASVVRYGDYAYFGRGITTIFDEYDSNDQSITRGWIRNITIRAKVNTIPNYKKASYIYRISANTIPRSRWMLSHISEANFNLGYMYQFGIGLKQDFLMASSFYKKMEATRNIGKIGIPLKNTLIFFIKIHEFTQSYDKTLYFLCEDPSIRRIFLLSVTLALAIIFRFALHKSTTYSST</sequence>
<feature type="transmembrane region" description="Helical" evidence="2">
    <location>
        <begin position="736"/>
        <end position="753"/>
    </location>
</feature>
<dbReference type="Gene3D" id="1.25.40.10">
    <property type="entry name" value="Tetratricopeptide repeat domain"/>
    <property type="match status" value="3"/>
</dbReference>
<keyword evidence="2" id="KW-1133">Transmembrane helix</keyword>
<dbReference type="InterPro" id="IPR006597">
    <property type="entry name" value="Sel1-like"/>
</dbReference>
<dbReference type="SUPFAM" id="SSF81901">
    <property type="entry name" value="HCP-like"/>
    <property type="match status" value="2"/>
</dbReference>
<dbReference type="PANTHER" id="PTHR11102">
    <property type="entry name" value="SEL-1-LIKE PROTEIN"/>
    <property type="match status" value="1"/>
</dbReference>